<dbReference type="Pfam" id="PF13145">
    <property type="entry name" value="Rotamase_2"/>
    <property type="match status" value="1"/>
</dbReference>
<gene>
    <name evidence="16" type="ORF">NLO413_0119</name>
</gene>
<dbReference type="PANTHER" id="PTHR47529">
    <property type="entry name" value="PEPTIDYL-PROLYL CIS-TRANS ISOMERASE D"/>
    <property type="match status" value="1"/>
</dbReference>
<dbReference type="PANTHER" id="PTHR47529:SF1">
    <property type="entry name" value="PERIPLASMIC CHAPERONE PPID"/>
    <property type="match status" value="1"/>
</dbReference>
<dbReference type="Pfam" id="PF13624">
    <property type="entry name" value="SurA_N_3"/>
    <property type="match status" value="1"/>
</dbReference>
<protein>
    <recommendedName>
        <fullName evidence="2">Parvulin-like PPIase</fullName>
    </recommendedName>
    <alternativeName>
        <fullName evidence="9">Peptidyl-prolyl cis-trans isomerase plp</fullName>
    </alternativeName>
    <alternativeName>
        <fullName evidence="12">Periplasmic chaperone PpiD</fullName>
    </alternativeName>
    <alternativeName>
        <fullName evidence="13">Periplasmic folding chaperone</fullName>
    </alternativeName>
    <alternativeName>
        <fullName evidence="10">Rotamase plp</fullName>
    </alternativeName>
</protein>
<evidence type="ECO:0000256" key="2">
    <source>
        <dbReference type="ARBA" id="ARBA00018370"/>
    </source>
</evidence>
<evidence type="ECO:0000259" key="15">
    <source>
        <dbReference type="PROSITE" id="PS50198"/>
    </source>
</evidence>
<keyword evidence="3" id="KW-1003">Cell membrane</keyword>
<comment type="similarity">
    <text evidence="11">Belongs to the PpiD chaperone family.</text>
</comment>
<sequence>MKLKGVFIKLLLVTLICSLVFIAFGNYFLSNYNNEKYVATIGSNKISLQEFQAAYHNEIMYIQQLINHQLSDEQINQFHIKSSVLHRLIEEKVLQKLSQELNLRVGKESILEYIKSIKYFHNNDGKFSKEKFQQALSSAGISENSYVSSLHNSFPIAILMSCLFNNSVNIYVQYNDDILKKMFKDLHQSRVVDIIEISNKAIKNIPIPHDKDLKDLYNKNRKELSFPEYRTVQYIAVSEEDFINKVTASSEEIKNDIKNNELDNQVDIFNLVFLNQKDAESAYKLLNDGKSFDSIVSDVAKTTLENITLKNVTKNMLPENIRGIVFKLKEGEMSNVLHSVFGWHIIKMKSIHKISDDNLKELSAKVSLSIRKQKAADALAKFVKTMNNQIHQGISLQKLADSHALKIHSIVNFDISGTDSNGNSINAPSFLEKQDDFTVAAFSSQINKPSNFVSSGSGYFSINVTEITPPRSKTFEESKDVLINKWQNNFKISEMYKLSKDLTIKVKSGGSIEEIDGVLLKKDQKVSKIDVASTDNPGQDYPYGLVNEIFSINIGNSTIGFINANNDKILVAILRSINTPQEIKELDFIKFKSQTNNSNIDSLKDQLIKYLMKKYSVKVNQELVNTIK</sequence>
<comment type="caution">
    <text evidence="16">The sequence shown here is derived from an EMBL/GenBank/DDBJ whole genome shotgun (WGS) entry which is preliminary data.</text>
</comment>
<evidence type="ECO:0000256" key="9">
    <source>
        <dbReference type="ARBA" id="ARBA00030642"/>
    </source>
</evidence>
<dbReference type="OrthoDB" id="9768393at2"/>
<dbReference type="Proteomes" id="UP000033562">
    <property type="component" value="Unassembled WGS sequence"/>
</dbReference>
<keyword evidence="17" id="KW-1185">Reference proteome</keyword>
<evidence type="ECO:0000256" key="5">
    <source>
        <dbReference type="ARBA" id="ARBA00022692"/>
    </source>
</evidence>
<evidence type="ECO:0000256" key="1">
    <source>
        <dbReference type="ARBA" id="ARBA00004382"/>
    </source>
</evidence>
<organism evidence="16 17">
    <name type="scientific">Candidatus Neoehrlichia procyonis str. RAC413</name>
    <dbReference type="NCBI Taxonomy" id="1359163"/>
    <lineage>
        <taxon>Bacteria</taxon>
        <taxon>Pseudomonadati</taxon>
        <taxon>Pseudomonadota</taxon>
        <taxon>Alphaproteobacteria</taxon>
        <taxon>Rickettsiales</taxon>
        <taxon>Anaplasmataceae</taxon>
        <taxon>Candidatus Neoehrlichia</taxon>
    </lineage>
</organism>
<dbReference type="GO" id="GO:0005886">
    <property type="term" value="C:plasma membrane"/>
    <property type="evidence" value="ECO:0007669"/>
    <property type="project" value="UniProtKB-SubCell"/>
</dbReference>
<feature type="domain" description="PpiC" evidence="15">
    <location>
        <begin position="227"/>
        <end position="350"/>
    </location>
</feature>
<dbReference type="GO" id="GO:0003755">
    <property type="term" value="F:peptidyl-prolyl cis-trans isomerase activity"/>
    <property type="evidence" value="ECO:0007669"/>
    <property type="project" value="UniProtKB-KW"/>
</dbReference>
<evidence type="ECO:0000256" key="4">
    <source>
        <dbReference type="ARBA" id="ARBA00022519"/>
    </source>
</evidence>
<dbReference type="Gene3D" id="1.10.4030.10">
    <property type="entry name" value="Porin chaperone SurA, peptide-binding domain"/>
    <property type="match status" value="1"/>
</dbReference>
<evidence type="ECO:0000313" key="17">
    <source>
        <dbReference type="Proteomes" id="UP000033562"/>
    </source>
</evidence>
<keyword evidence="14" id="KW-0413">Isomerase</keyword>
<evidence type="ECO:0000256" key="14">
    <source>
        <dbReference type="PROSITE-ProRule" id="PRU00278"/>
    </source>
</evidence>
<evidence type="ECO:0000256" key="13">
    <source>
        <dbReference type="ARBA" id="ARBA00042775"/>
    </source>
</evidence>
<dbReference type="Gene3D" id="3.10.50.40">
    <property type="match status" value="1"/>
</dbReference>
<proteinExistence type="inferred from homology"/>
<keyword evidence="14" id="KW-0697">Rotamase</keyword>
<keyword evidence="4" id="KW-0997">Cell inner membrane</keyword>
<dbReference type="InterPro" id="IPR027304">
    <property type="entry name" value="Trigger_fact/SurA_dom_sf"/>
</dbReference>
<dbReference type="AlphaFoldDB" id="A0A0F3NLV6"/>
<keyword evidence="8" id="KW-0143">Chaperone</keyword>
<keyword evidence="6" id="KW-1133">Transmembrane helix</keyword>
<dbReference type="RefSeq" id="WP_045808615.1">
    <property type="nucleotide sequence ID" value="NZ_LANX01000001.1"/>
</dbReference>
<evidence type="ECO:0000256" key="12">
    <source>
        <dbReference type="ARBA" id="ARBA00040743"/>
    </source>
</evidence>
<keyword evidence="5" id="KW-0812">Transmembrane</keyword>
<dbReference type="EMBL" id="LANX01000001">
    <property type="protein sequence ID" value="KJV68756.1"/>
    <property type="molecule type" value="Genomic_DNA"/>
</dbReference>
<evidence type="ECO:0000256" key="11">
    <source>
        <dbReference type="ARBA" id="ARBA00038408"/>
    </source>
</evidence>
<comment type="subcellular location">
    <subcellularLocation>
        <location evidence="1">Cell inner membrane</location>
        <topology evidence="1">Single-pass type II membrane protein</topology>
        <orientation evidence="1">Periplasmic side</orientation>
    </subcellularLocation>
</comment>
<dbReference type="STRING" id="1359163.NLO413_0119"/>
<evidence type="ECO:0000256" key="8">
    <source>
        <dbReference type="ARBA" id="ARBA00023186"/>
    </source>
</evidence>
<dbReference type="InterPro" id="IPR052029">
    <property type="entry name" value="PpiD_chaperone"/>
</dbReference>
<evidence type="ECO:0000256" key="10">
    <source>
        <dbReference type="ARBA" id="ARBA00031484"/>
    </source>
</evidence>
<dbReference type="InterPro" id="IPR000297">
    <property type="entry name" value="PPIase_PpiC"/>
</dbReference>
<reference evidence="16 17" key="1">
    <citation type="submission" date="2015-02" db="EMBL/GenBank/DDBJ databases">
        <title>Genome Sequencing of Rickettsiales.</title>
        <authorList>
            <person name="Daugherty S.C."/>
            <person name="Su Q."/>
            <person name="Abolude K."/>
            <person name="Beier-Sexton M."/>
            <person name="Carlyon J.A."/>
            <person name="Carter R."/>
            <person name="Day N.P."/>
            <person name="Dumler S.J."/>
            <person name="Dyachenko V."/>
            <person name="Godinez A."/>
            <person name="Kurtti T.J."/>
            <person name="Lichay M."/>
            <person name="Mullins K.E."/>
            <person name="Ott S."/>
            <person name="Pappas-Brown V."/>
            <person name="Paris D.H."/>
            <person name="Patel P."/>
            <person name="Richards A.L."/>
            <person name="Sadzewicz L."/>
            <person name="Sears K."/>
            <person name="Seidman D."/>
            <person name="Sengamalay N."/>
            <person name="Stenos J."/>
            <person name="Tallon L.J."/>
            <person name="Vincent G."/>
            <person name="Fraser C.M."/>
            <person name="Munderloh U."/>
            <person name="Dunning-Hotopp J.C."/>
        </authorList>
    </citation>
    <scope>NUCLEOTIDE SEQUENCE [LARGE SCALE GENOMIC DNA]</scope>
    <source>
        <strain evidence="16 17">RAC413</strain>
    </source>
</reference>
<keyword evidence="7" id="KW-0472">Membrane</keyword>
<dbReference type="PROSITE" id="PS50198">
    <property type="entry name" value="PPIC_PPIASE_2"/>
    <property type="match status" value="1"/>
</dbReference>
<evidence type="ECO:0000256" key="7">
    <source>
        <dbReference type="ARBA" id="ARBA00023136"/>
    </source>
</evidence>
<dbReference type="SUPFAM" id="SSF54534">
    <property type="entry name" value="FKBP-like"/>
    <property type="match status" value="1"/>
</dbReference>
<dbReference type="SUPFAM" id="SSF109998">
    <property type="entry name" value="Triger factor/SurA peptide-binding domain-like"/>
    <property type="match status" value="1"/>
</dbReference>
<dbReference type="InterPro" id="IPR046357">
    <property type="entry name" value="PPIase_dom_sf"/>
</dbReference>
<name>A0A0F3NLV6_9RICK</name>
<evidence type="ECO:0000256" key="3">
    <source>
        <dbReference type="ARBA" id="ARBA00022475"/>
    </source>
</evidence>
<accession>A0A0F3NLV6</accession>
<evidence type="ECO:0000256" key="6">
    <source>
        <dbReference type="ARBA" id="ARBA00022989"/>
    </source>
</evidence>
<evidence type="ECO:0000313" key="16">
    <source>
        <dbReference type="EMBL" id="KJV68756.1"/>
    </source>
</evidence>